<dbReference type="Gene3D" id="3.30.1370.10">
    <property type="entry name" value="K Homology domain, type 1"/>
    <property type="match status" value="4"/>
</dbReference>
<evidence type="ECO:0000256" key="1">
    <source>
        <dbReference type="ARBA" id="ARBA00022737"/>
    </source>
</evidence>
<dbReference type="SUPFAM" id="SSF54791">
    <property type="entry name" value="Eukaryotic type KH-domain (KH-domain type I)"/>
    <property type="match status" value="4"/>
</dbReference>
<dbReference type="GO" id="GO:0003723">
    <property type="term" value="F:RNA binding"/>
    <property type="evidence" value="ECO:0007669"/>
    <property type="project" value="UniProtKB-UniRule"/>
</dbReference>
<reference evidence="6" key="2">
    <citation type="submission" date="2015-08" db="UniProtKB">
        <authorList>
            <consortium name="WormBaseParasite"/>
        </authorList>
    </citation>
    <scope>IDENTIFICATION</scope>
</reference>
<dbReference type="STRING" id="75913.A0A0K0G3K1"/>
<keyword evidence="1" id="KW-0677">Repeat</keyword>
<proteinExistence type="predicted"/>
<feature type="domain" description="K Homology" evidence="4">
    <location>
        <begin position="104"/>
        <end position="190"/>
    </location>
</feature>
<dbReference type="AlphaFoldDB" id="A0A0K0G3K1"/>
<keyword evidence="5" id="KW-1185">Reference proteome</keyword>
<evidence type="ECO:0000313" key="6">
    <source>
        <dbReference type="WBParaSite" id="SVE_1930600.1"/>
    </source>
</evidence>
<reference evidence="5" key="1">
    <citation type="submission" date="2014-07" db="EMBL/GenBank/DDBJ databases">
        <authorList>
            <person name="Martin A.A"/>
            <person name="De Silva N."/>
        </authorList>
    </citation>
    <scope>NUCLEOTIDE SEQUENCE</scope>
</reference>
<organism evidence="5 6">
    <name type="scientific">Strongyloides venezuelensis</name>
    <name type="common">Threadworm</name>
    <dbReference type="NCBI Taxonomy" id="75913"/>
    <lineage>
        <taxon>Eukaryota</taxon>
        <taxon>Metazoa</taxon>
        <taxon>Ecdysozoa</taxon>
        <taxon>Nematoda</taxon>
        <taxon>Chromadorea</taxon>
        <taxon>Rhabditida</taxon>
        <taxon>Tylenchina</taxon>
        <taxon>Panagrolaimomorpha</taxon>
        <taxon>Strongyloidoidea</taxon>
        <taxon>Strongyloididae</taxon>
        <taxon>Strongyloides</taxon>
    </lineage>
</organism>
<feature type="region of interest" description="Disordered" evidence="3">
    <location>
        <begin position="299"/>
        <end position="325"/>
    </location>
</feature>
<dbReference type="InterPro" id="IPR004088">
    <property type="entry name" value="KH_dom_type_1"/>
</dbReference>
<dbReference type="Proteomes" id="UP000035680">
    <property type="component" value="Unassembled WGS sequence"/>
</dbReference>
<dbReference type="PANTHER" id="PTHR10288">
    <property type="entry name" value="KH DOMAIN CONTAINING RNA BINDING PROTEIN"/>
    <property type="match status" value="1"/>
</dbReference>
<dbReference type="InterPro" id="IPR036612">
    <property type="entry name" value="KH_dom_type_1_sf"/>
</dbReference>
<evidence type="ECO:0000313" key="5">
    <source>
        <dbReference type="Proteomes" id="UP000035680"/>
    </source>
</evidence>
<feature type="domain" description="K Homology" evidence="4">
    <location>
        <begin position="17"/>
        <end position="93"/>
    </location>
</feature>
<sequence length="485" mass="54975">MANPSNQNRGVKKQSPTFHILRILIPSKYIGTLIGKNGNHPIKEIHTASNVKCLVDRNGTFKIFPNLTVKTVTFVGDIEGICKACQLVSDFIRNEEEGHGVVHKNYEIFVRFPNQFVGKLIGKKGSKIKKIIEETNSQINVSSDSIIVSIPSPLCRYIPESLSNERTIVVSSDDVSKVMEAIRVISEIRHEMNVNYKEKNIPPYTYGYQFPYQTNNPPNFETDVLRYQGNVYQHQFLNTLPTGGQIFQQNNFMNQMKFPVFNTLKIFIPENSVGAVIGTKGSYIKFIISQSGAQIKVESSSEHNRHISEKSKDDKKLSNDVNVNNENLSNKKEDALINNNTREVLITGYDPNIQYAQQLIFLKVTDATSSHIDKLKLTIEIQIPHGITGKVIGKKGKNVNYLQRITGTKVCVLEETILNNNIKSTLAKVRVNGTLAAISNIQFRLQKIIVDNMNERNYIVNYENQFIYPRTKIFKNLIFVFILSS</sequence>
<evidence type="ECO:0000256" key="3">
    <source>
        <dbReference type="SAM" id="MobiDB-lite"/>
    </source>
</evidence>
<evidence type="ECO:0000259" key="4">
    <source>
        <dbReference type="SMART" id="SM00322"/>
    </source>
</evidence>
<dbReference type="SMART" id="SM00322">
    <property type="entry name" value="KH"/>
    <property type="match status" value="4"/>
</dbReference>
<feature type="domain" description="K Homology" evidence="4">
    <location>
        <begin position="260"/>
        <end position="365"/>
    </location>
</feature>
<dbReference type="WBParaSite" id="SVE_1930600.1">
    <property type="protein sequence ID" value="SVE_1930600.1"/>
    <property type="gene ID" value="SVE_1930600"/>
</dbReference>
<dbReference type="Pfam" id="PF00013">
    <property type="entry name" value="KH_1"/>
    <property type="match status" value="4"/>
</dbReference>
<feature type="domain" description="K Homology" evidence="4">
    <location>
        <begin position="375"/>
        <end position="450"/>
    </location>
</feature>
<dbReference type="PROSITE" id="PS50084">
    <property type="entry name" value="KH_TYPE_1"/>
    <property type="match status" value="3"/>
</dbReference>
<accession>A0A0K0G3K1</accession>
<evidence type="ECO:0000256" key="2">
    <source>
        <dbReference type="PROSITE-ProRule" id="PRU00117"/>
    </source>
</evidence>
<name>A0A0K0G3K1_STRVS</name>
<keyword evidence="2" id="KW-0694">RNA-binding</keyword>
<dbReference type="CDD" id="cd00105">
    <property type="entry name" value="KH-I"/>
    <property type="match status" value="1"/>
</dbReference>
<dbReference type="InterPro" id="IPR004087">
    <property type="entry name" value="KH_dom"/>
</dbReference>
<protein>
    <submittedName>
        <fullName evidence="6">FI20063p1 (inferred by orthology to a D. melanogaster protein)</fullName>
    </submittedName>
</protein>
<feature type="compositionally biased region" description="Basic and acidic residues" evidence="3">
    <location>
        <begin position="299"/>
        <end position="318"/>
    </location>
</feature>